<evidence type="ECO:0000313" key="5">
    <source>
        <dbReference type="EMBL" id="GAA2501959.1"/>
    </source>
</evidence>
<dbReference type="Gene3D" id="3.40.50.1820">
    <property type="entry name" value="alpha/beta hydrolase"/>
    <property type="match status" value="1"/>
</dbReference>
<keyword evidence="2" id="KW-0058">Aromatic hydrocarbons catabolism</keyword>
<keyword evidence="6" id="KW-1185">Reference proteome</keyword>
<comment type="caution">
    <text evidence="5">The sequence shown here is derived from an EMBL/GenBank/DDBJ whole genome shotgun (WGS) entry which is preliminary data.</text>
</comment>
<dbReference type="EMBL" id="BAAASR010000020">
    <property type="protein sequence ID" value="GAA2501959.1"/>
    <property type="molecule type" value="Genomic_DNA"/>
</dbReference>
<protein>
    <submittedName>
        <fullName evidence="5">Epoxide hydrolase</fullName>
    </submittedName>
</protein>
<dbReference type="InterPro" id="IPR010497">
    <property type="entry name" value="Epoxide_hydro_N"/>
</dbReference>
<evidence type="ECO:0000259" key="4">
    <source>
        <dbReference type="Pfam" id="PF06441"/>
    </source>
</evidence>
<dbReference type="InterPro" id="IPR029058">
    <property type="entry name" value="AB_hydrolase_fold"/>
</dbReference>
<comment type="similarity">
    <text evidence="1">Belongs to the peptidase S33 family.</text>
</comment>
<keyword evidence="3 5" id="KW-0378">Hydrolase</keyword>
<dbReference type="Pfam" id="PF06441">
    <property type="entry name" value="EHN"/>
    <property type="match status" value="1"/>
</dbReference>
<sequence length="381" mass="42212">MSTALTPFRAGIPDADLADLKDRLARTRWPEAETVDDWSQGVPLDHLRDLAAYWRTSYDWRATEARLNAVPQFRTEIDGLGIHFLHVRSPHPGAVPLLLSHGWPGSVIEFLDLIGPLTDPDDPADAFHVVCPSLPGYAFSDKPAATGWTVERTAAAWARLMARLGYERYAAHGVDWGSFVTGALGGIDAEHLLGIHLAMPFAKPPQEQVALDERDLAGLAALKEFQQNEGGYSALQSTRPQTLGYALTDSPVGQLAWIVEKYWAWSDHDGDLEKVVPRDRLLDVVTLAWLAGTAASSARIYWESHNKMALGPVEVPTACSVFPKDARMPRAWCEHRFTDLRRWTDHETGGHFPALEQPELLVDELRSFFRPLARPSGTEGA</sequence>
<dbReference type="PRINTS" id="PR00412">
    <property type="entry name" value="EPOXHYDRLASE"/>
</dbReference>
<dbReference type="SUPFAM" id="SSF53474">
    <property type="entry name" value="alpha/beta-Hydrolases"/>
    <property type="match status" value="1"/>
</dbReference>
<dbReference type="PANTHER" id="PTHR21661">
    <property type="entry name" value="EPOXIDE HYDROLASE 1-RELATED"/>
    <property type="match status" value="1"/>
</dbReference>
<evidence type="ECO:0000313" key="6">
    <source>
        <dbReference type="Proteomes" id="UP001499942"/>
    </source>
</evidence>
<name>A0ABP5ZNS7_9ACTN</name>
<organism evidence="5 6">
    <name type="scientific">Streptomyces gobitricini</name>
    <dbReference type="NCBI Taxonomy" id="68211"/>
    <lineage>
        <taxon>Bacteria</taxon>
        <taxon>Bacillati</taxon>
        <taxon>Actinomycetota</taxon>
        <taxon>Actinomycetes</taxon>
        <taxon>Kitasatosporales</taxon>
        <taxon>Streptomycetaceae</taxon>
        <taxon>Streptomyces</taxon>
    </lineage>
</organism>
<dbReference type="InterPro" id="IPR016292">
    <property type="entry name" value="Epoxide_hydrolase"/>
</dbReference>
<dbReference type="PANTHER" id="PTHR21661:SF35">
    <property type="entry name" value="EPOXIDE HYDROLASE"/>
    <property type="match status" value="1"/>
</dbReference>
<dbReference type="RefSeq" id="WP_344362709.1">
    <property type="nucleotide sequence ID" value="NZ_BAAASR010000020.1"/>
</dbReference>
<proteinExistence type="inferred from homology"/>
<evidence type="ECO:0000256" key="1">
    <source>
        <dbReference type="ARBA" id="ARBA00010088"/>
    </source>
</evidence>
<dbReference type="PIRSF" id="PIRSF001112">
    <property type="entry name" value="Epoxide_hydrolase"/>
    <property type="match status" value="1"/>
</dbReference>
<dbReference type="InterPro" id="IPR000639">
    <property type="entry name" value="Epox_hydrolase-like"/>
</dbReference>
<dbReference type="GO" id="GO:0016787">
    <property type="term" value="F:hydrolase activity"/>
    <property type="evidence" value="ECO:0007669"/>
    <property type="project" value="UniProtKB-KW"/>
</dbReference>
<evidence type="ECO:0000256" key="2">
    <source>
        <dbReference type="ARBA" id="ARBA00022797"/>
    </source>
</evidence>
<evidence type="ECO:0000256" key="3">
    <source>
        <dbReference type="ARBA" id="ARBA00022801"/>
    </source>
</evidence>
<accession>A0ABP5ZNS7</accession>
<dbReference type="Proteomes" id="UP001499942">
    <property type="component" value="Unassembled WGS sequence"/>
</dbReference>
<gene>
    <name evidence="5" type="ORF">GCM10010393_37950</name>
</gene>
<reference evidence="6" key="1">
    <citation type="journal article" date="2019" name="Int. J. Syst. Evol. Microbiol.">
        <title>The Global Catalogue of Microorganisms (GCM) 10K type strain sequencing project: providing services to taxonomists for standard genome sequencing and annotation.</title>
        <authorList>
            <consortium name="The Broad Institute Genomics Platform"/>
            <consortium name="The Broad Institute Genome Sequencing Center for Infectious Disease"/>
            <person name="Wu L."/>
            <person name="Ma J."/>
        </authorList>
    </citation>
    <scope>NUCLEOTIDE SEQUENCE [LARGE SCALE GENOMIC DNA]</scope>
    <source>
        <strain evidence="6">JCM 5062</strain>
    </source>
</reference>
<feature type="domain" description="Epoxide hydrolase N-terminal" evidence="4">
    <location>
        <begin position="6"/>
        <end position="110"/>
    </location>
</feature>